<dbReference type="Pfam" id="PF13614">
    <property type="entry name" value="AAA_31"/>
    <property type="match status" value="1"/>
</dbReference>
<reference evidence="19 20" key="1">
    <citation type="submission" date="2020-04" db="EMBL/GenBank/DDBJ databases">
        <title>Rhizobium sp. S-51 isolated from soil.</title>
        <authorList>
            <person name="Dahal R.H."/>
        </authorList>
    </citation>
    <scope>NUCLEOTIDE SEQUENCE [LARGE SCALE GENOMIC DNA]</scope>
    <source>
        <strain evidence="19 20">S-51</strain>
    </source>
</reference>
<dbReference type="SUPFAM" id="SSF52540">
    <property type="entry name" value="P-loop containing nucleoside triphosphate hydrolases"/>
    <property type="match status" value="1"/>
</dbReference>
<keyword evidence="7 19" id="KW-0808">Transferase</keyword>
<keyword evidence="6" id="KW-0997">Cell inner membrane</keyword>
<evidence type="ECO:0000256" key="11">
    <source>
        <dbReference type="ARBA" id="ARBA00022840"/>
    </source>
</evidence>
<evidence type="ECO:0000256" key="15">
    <source>
        <dbReference type="ARBA" id="ARBA00051245"/>
    </source>
</evidence>
<dbReference type="RefSeq" id="WP_169586478.1">
    <property type="nucleotide sequence ID" value="NZ_JABBGK010000001.1"/>
</dbReference>
<keyword evidence="10 19" id="KW-0418">Kinase</keyword>
<dbReference type="CDD" id="cd05387">
    <property type="entry name" value="BY-kinase"/>
    <property type="match status" value="1"/>
</dbReference>
<evidence type="ECO:0000256" key="3">
    <source>
        <dbReference type="ARBA" id="ARBA00008883"/>
    </source>
</evidence>
<dbReference type="InterPro" id="IPR032807">
    <property type="entry name" value="GNVR"/>
</dbReference>
<sequence length="761" mass="82800">MLSPDKSLLHPADDGQPAAAPDFAADMERMFGMVRRQWRTAAIGLTVGLGLAICVLATAEHRYTAQASILVDRGADVLLDRLSASADREADDAAMLSEVELLRSDTIARKVVSDLELGGDPAFAEPKRPILLAATLAAIRPWLAGAADAHEASTENDRVAARRLLDNLWVERIGRSRVVDIRYTAADPRQAARIANAIAEAYLADALAAKYDATRRAGTWLEARVAELKRKAGESDLAVQKFKAENGLLTANGRLVSDQQLTELNSALIVAQADVAKAKARQERLQAIIDAGRTDAIVTDVLDSSISNELRRRYLEASKQEADISRRLGANHAQAARLRSDMKELERLMFEELGRIAESYRSEVKVAQSREQSLRDSVATAKGENALAGESQVRLRELERTAETYRSLHQTFLQRLQEAAQQQGFPLAEARIISPATTPDSQSFPPPRLVLALGTLMGLLAGGGVGAYRELSDRTLRIGDQVRDELGLAFLGSAPLLANEACSTTEQHPRSLFHADTLTTHVADHPLSPFAETLRRAKLAVDLLPAGGGAKVIGVVSALPGEGKSTIAINLAQLLALQGERTLLIDADLRNPGATRAVARHASAGLVEALTGERPLRDLLFLDRRSRLAFLAAVPGRRAARSSELLASPAMQSLLDTARDHFDYVILDLPPLAPVIDARVVADQLDGFLAVVEWGVTPIRTVKDALFDNEDIARKCLGVVLNKLDPEKMKLYRAYGSTDYYEERFATYYREANTVEERTAP</sequence>
<evidence type="ECO:0000256" key="5">
    <source>
        <dbReference type="ARBA" id="ARBA00022475"/>
    </source>
</evidence>
<dbReference type="PANTHER" id="PTHR32309">
    <property type="entry name" value="TYROSINE-PROTEIN KINASE"/>
    <property type="match status" value="1"/>
</dbReference>
<dbReference type="PANTHER" id="PTHR32309:SF13">
    <property type="entry name" value="FERRIC ENTEROBACTIN TRANSPORT PROTEIN FEPE"/>
    <property type="match status" value="1"/>
</dbReference>
<dbReference type="InterPro" id="IPR027417">
    <property type="entry name" value="P-loop_NTPase"/>
</dbReference>
<feature type="domain" description="Polysaccharide chain length determinant N-terminal" evidence="16">
    <location>
        <begin position="26"/>
        <end position="115"/>
    </location>
</feature>
<evidence type="ECO:0000256" key="9">
    <source>
        <dbReference type="ARBA" id="ARBA00022741"/>
    </source>
</evidence>
<dbReference type="InterPro" id="IPR005700">
    <property type="entry name" value="EPS_ExoP-like"/>
</dbReference>
<organism evidence="19 20">
    <name type="scientific">Rhizobium terricola</name>
    <dbReference type="NCBI Taxonomy" id="2728849"/>
    <lineage>
        <taxon>Bacteria</taxon>
        <taxon>Pseudomonadati</taxon>
        <taxon>Pseudomonadota</taxon>
        <taxon>Alphaproteobacteria</taxon>
        <taxon>Hyphomicrobiales</taxon>
        <taxon>Rhizobiaceae</taxon>
        <taxon>Rhizobium/Agrobacterium group</taxon>
        <taxon>Rhizobium</taxon>
    </lineage>
</organism>
<feature type="domain" description="Tyrosine-protein kinase G-rich" evidence="18">
    <location>
        <begin position="394"/>
        <end position="469"/>
    </location>
</feature>
<evidence type="ECO:0000313" key="19">
    <source>
        <dbReference type="EMBL" id="NML72737.1"/>
    </source>
</evidence>
<comment type="similarity">
    <text evidence="3">Belongs to the etk/wzc family.</text>
</comment>
<dbReference type="EC" id="2.7.10.2" evidence="4"/>
<comment type="similarity">
    <text evidence="2">Belongs to the CpsD/CapB family.</text>
</comment>
<dbReference type="Pfam" id="PF13807">
    <property type="entry name" value="GNVR"/>
    <property type="match status" value="1"/>
</dbReference>
<evidence type="ECO:0000256" key="10">
    <source>
        <dbReference type="ARBA" id="ARBA00022777"/>
    </source>
</evidence>
<dbReference type="InterPro" id="IPR050445">
    <property type="entry name" value="Bact_polysacc_biosynth/exp"/>
</dbReference>
<evidence type="ECO:0000256" key="14">
    <source>
        <dbReference type="ARBA" id="ARBA00023137"/>
    </source>
</evidence>
<keyword evidence="14" id="KW-0829">Tyrosine-protein kinase</keyword>
<dbReference type="GO" id="GO:0005886">
    <property type="term" value="C:plasma membrane"/>
    <property type="evidence" value="ECO:0007669"/>
    <property type="project" value="UniProtKB-SubCell"/>
</dbReference>
<keyword evidence="11" id="KW-0067">ATP-binding</keyword>
<dbReference type="GO" id="GO:0005524">
    <property type="term" value="F:ATP binding"/>
    <property type="evidence" value="ECO:0007669"/>
    <property type="project" value="UniProtKB-KW"/>
</dbReference>
<protein>
    <recommendedName>
        <fullName evidence="4">non-specific protein-tyrosine kinase</fullName>
        <ecNumber evidence="4">2.7.10.2</ecNumber>
    </recommendedName>
</protein>
<dbReference type="AlphaFoldDB" id="A0A7Y0AST6"/>
<feature type="domain" description="AAA" evidence="17">
    <location>
        <begin position="551"/>
        <end position="675"/>
    </location>
</feature>
<comment type="caution">
    <text evidence="19">The sequence shown here is derived from an EMBL/GenBank/DDBJ whole genome shotgun (WGS) entry which is preliminary data.</text>
</comment>
<dbReference type="GO" id="GO:0004715">
    <property type="term" value="F:non-membrane spanning protein tyrosine kinase activity"/>
    <property type="evidence" value="ECO:0007669"/>
    <property type="project" value="UniProtKB-EC"/>
</dbReference>
<accession>A0A7Y0AST6</accession>
<name>A0A7Y0AST6_9HYPH</name>
<comment type="catalytic activity">
    <reaction evidence="15">
        <text>L-tyrosyl-[protein] + ATP = O-phospho-L-tyrosyl-[protein] + ADP + H(+)</text>
        <dbReference type="Rhea" id="RHEA:10596"/>
        <dbReference type="Rhea" id="RHEA-COMP:10136"/>
        <dbReference type="Rhea" id="RHEA-COMP:20101"/>
        <dbReference type="ChEBI" id="CHEBI:15378"/>
        <dbReference type="ChEBI" id="CHEBI:30616"/>
        <dbReference type="ChEBI" id="CHEBI:46858"/>
        <dbReference type="ChEBI" id="CHEBI:61978"/>
        <dbReference type="ChEBI" id="CHEBI:456216"/>
        <dbReference type="EC" id="2.7.10.2"/>
    </reaction>
</comment>
<dbReference type="EMBL" id="JABBGK010000001">
    <property type="protein sequence ID" value="NML72737.1"/>
    <property type="molecule type" value="Genomic_DNA"/>
</dbReference>
<proteinExistence type="inferred from homology"/>
<keyword evidence="13" id="KW-0472">Membrane</keyword>
<dbReference type="InterPro" id="IPR025669">
    <property type="entry name" value="AAA_dom"/>
</dbReference>
<dbReference type="NCBIfam" id="TIGR01005">
    <property type="entry name" value="eps_transp_fam"/>
    <property type="match status" value="1"/>
</dbReference>
<keyword evidence="9" id="KW-0547">Nucleotide-binding</keyword>
<comment type="subcellular location">
    <subcellularLocation>
        <location evidence="1">Cell inner membrane</location>
        <topology evidence="1">Multi-pass membrane protein</topology>
    </subcellularLocation>
</comment>
<evidence type="ECO:0000259" key="17">
    <source>
        <dbReference type="Pfam" id="PF13614"/>
    </source>
</evidence>
<evidence type="ECO:0000256" key="2">
    <source>
        <dbReference type="ARBA" id="ARBA00007316"/>
    </source>
</evidence>
<evidence type="ECO:0000256" key="12">
    <source>
        <dbReference type="ARBA" id="ARBA00022989"/>
    </source>
</evidence>
<evidence type="ECO:0000259" key="18">
    <source>
        <dbReference type="Pfam" id="PF13807"/>
    </source>
</evidence>
<evidence type="ECO:0000256" key="13">
    <source>
        <dbReference type="ARBA" id="ARBA00023136"/>
    </source>
</evidence>
<keyword evidence="5" id="KW-1003">Cell membrane</keyword>
<evidence type="ECO:0000256" key="1">
    <source>
        <dbReference type="ARBA" id="ARBA00004429"/>
    </source>
</evidence>
<evidence type="ECO:0000256" key="8">
    <source>
        <dbReference type="ARBA" id="ARBA00022692"/>
    </source>
</evidence>
<evidence type="ECO:0000259" key="16">
    <source>
        <dbReference type="Pfam" id="PF02706"/>
    </source>
</evidence>
<dbReference type="Pfam" id="PF02706">
    <property type="entry name" value="Wzz"/>
    <property type="match status" value="1"/>
</dbReference>
<dbReference type="InterPro" id="IPR005702">
    <property type="entry name" value="Wzc-like_C"/>
</dbReference>
<evidence type="ECO:0000256" key="6">
    <source>
        <dbReference type="ARBA" id="ARBA00022519"/>
    </source>
</evidence>
<evidence type="ECO:0000313" key="20">
    <source>
        <dbReference type="Proteomes" id="UP000541470"/>
    </source>
</evidence>
<evidence type="ECO:0000256" key="7">
    <source>
        <dbReference type="ARBA" id="ARBA00022679"/>
    </source>
</evidence>
<keyword evidence="8" id="KW-0812">Transmembrane</keyword>
<keyword evidence="12" id="KW-1133">Transmembrane helix</keyword>
<keyword evidence="20" id="KW-1185">Reference proteome</keyword>
<gene>
    <name evidence="19" type="ORF">HHL25_01230</name>
</gene>
<dbReference type="InterPro" id="IPR003856">
    <property type="entry name" value="LPS_length_determ_N"/>
</dbReference>
<dbReference type="NCBIfam" id="TIGR01007">
    <property type="entry name" value="eps_fam"/>
    <property type="match status" value="1"/>
</dbReference>
<evidence type="ECO:0000256" key="4">
    <source>
        <dbReference type="ARBA" id="ARBA00011903"/>
    </source>
</evidence>
<dbReference type="Gene3D" id="3.40.50.300">
    <property type="entry name" value="P-loop containing nucleotide triphosphate hydrolases"/>
    <property type="match status" value="1"/>
</dbReference>
<dbReference type="Proteomes" id="UP000541470">
    <property type="component" value="Unassembled WGS sequence"/>
</dbReference>